<name>A0A3P1CAU9_9BACT</name>
<dbReference type="Gene3D" id="2.30.40.10">
    <property type="entry name" value="Urease, subunit C, domain 1"/>
    <property type="match status" value="1"/>
</dbReference>
<evidence type="ECO:0000256" key="3">
    <source>
        <dbReference type="SAM" id="SignalP"/>
    </source>
</evidence>
<dbReference type="Gene3D" id="3.20.20.140">
    <property type="entry name" value="Metal-dependent hydrolases"/>
    <property type="match status" value="1"/>
</dbReference>
<feature type="binding site" evidence="1">
    <location>
        <position position="306"/>
    </location>
    <ligand>
        <name>Zn(2+)</name>
        <dbReference type="ChEBI" id="CHEBI:29105"/>
        <label>1</label>
    </ligand>
</feature>
<evidence type="ECO:0000256" key="1">
    <source>
        <dbReference type="PIRSR" id="PIRSR039004-1"/>
    </source>
</evidence>
<evidence type="ECO:0000259" key="4">
    <source>
        <dbReference type="Pfam" id="PF01979"/>
    </source>
</evidence>
<dbReference type="NCBIfam" id="NF006689">
    <property type="entry name" value="PRK09237.1"/>
    <property type="match status" value="1"/>
</dbReference>
<dbReference type="PIRSF" id="PIRSF039004">
    <property type="entry name" value="ADE_EF_0837"/>
    <property type="match status" value="1"/>
</dbReference>
<dbReference type="GO" id="GO:0046872">
    <property type="term" value="F:metal ion binding"/>
    <property type="evidence" value="ECO:0007669"/>
    <property type="project" value="UniProtKB-KW"/>
</dbReference>
<feature type="binding site" evidence="1">
    <location>
        <position position="241"/>
    </location>
    <ligand>
        <name>Zn(2+)</name>
        <dbReference type="ChEBI" id="CHEBI:29105"/>
        <label>2</label>
    </ligand>
</feature>
<protein>
    <submittedName>
        <fullName evidence="5">Amidohydrolase/deacetylase family metallohydrolase</fullName>
    </submittedName>
</protein>
<dbReference type="InterPro" id="IPR011059">
    <property type="entry name" value="Metal-dep_hydrolase_composite"/>
</dbReference>
<keyword evidence="1" id="KW-0479">Metal-binding</keyword>
<gene>
    <name evidence="5" type="ORF">EHT87_29480</name>
</gene>
<keyword evidence="1" id="KW-0862">Zinc</keyword>
<dbReference type="InterPro" id="IPR020043">
    <property type="entry name" value="Deacetylase_Atu3266-like"/>
</dbReference>
<dbReference type="InterPro" id="IPR006680">
    <property type="entry name" value="Amidohydro-rel"/>
</dbReference>
<feature type="modified residue" description="N6-carboxylysine" evidence="2">
    <location>
        <position position="186"/>
    </location>
</feature>
<dbReference type="PANTHER" id="PTHR42717:SF1">
    <property type="entry name" value="IMIDAZOLONEPROPIONASE AND RELATED AMIDOHYDROLASES"/>
    <property type="match status" value="1"/>
</dbReference>
<dbReference type="EMBL" id="RQJP01000007">
    <property type="protein sequence ID" value="RRB10360.1"/>
    <property type="molecule type" value="Genomic_DNA"/>
</dbReference>
<dbReference type="Proteomes" id="UP000274271">
    <property type="component" value="Unassembled WGS sequence"/>
</dbReference>
<dbReference type="InterPro" id="IPR032466">
    <property type="entry name" value="Metal_Hydrolase"/>
</dbReference>
<dbReference type="OrthoDB" id="9775607at2"/>
<feature type="binding site" description="via carbamate group" evidence="1">
    <location>
        <position position="186"/>
    </location>
    <ligand>
        <name>Zn(2+)</name>
        <dbReference type="ChEBI" id="CHEBI:29105"/>
        <label>1</label>
    </ligand>
</feature>
<evidence type="ECO:0000313" key="5">
    <source>
        <dbReference type="EMBL" id="RRB10360.1"/>
    </source>
</evidence>
<organism evidence="5 6">
    <name type="scientific">Larkinella knui</name>
    <dbReference type="NCBI Taxonomy" id="2025310"/>
    <lineage>
        <taxon>Bacteria</taxon>
        <taxon>Pseudomonadati</taxon>
        <taxon>Bacteroidota</taxon>
        <taxon>Cytophagia</taxon>
        <taxon>Cytophagales</taxon>
        <taxon>Spirosomataceae</taxon>
        <taxon>Larkinella</taxon>
    </lineage>
</organism>
<keyword evidence="6" id="KW-1185">Reference proteome</keyword>
<dbReference type="GO" id="GO:0016810">
    <property type="term" value="F:hydrolase activity, acting on carbon-nitrogen (but not peptide) bonds"/>
    <property type="evidence" value="ECO:0007669"/>
    <property type="project" value="InterPro"/>
</dbReference>
<feature type="binding site" description="via carbamate group" evidence="1">
    <location>
        <position position="186"/>
    </location>
    <ligand>
        <name>Zn(2+)</name>
        <dbReference type="ChEBI" id="CHEBI:29105"/>
        <label>2</label>
    </ligand>
</feature>
<feature type="binding site" evidence="1">
    <location>
        <position position="85"/>
    </location>
    <ligand>
        <name>Zn(2+)</name>
        <dbReference type="ChEBI" id="CHEBI:29105"/>
        <label>1</label>
    </ligand>
</feature>
<evidence type="ECO:0000313" key="6">
    <source>
        <dbReference type="Proteomes" id="UP000274271"/>
    </source>
</evidence>
<dbReference type="GO" id="GO:0019213">
    <property type="term" value="F:deacetylase activity"/>
    <property type="evidence" value="ECO:0007669"/>
    <property type="project" value="InterPro"/>
</dbReference>
<dbReference type="PANTHER" id="PTHR42717">
    <property type="entry name" value="DIHYDROOROTASE-RELATED"/>
    <property type="match status" value="1"/>
</dbReference>
<accession>A0A3P1CAU9</accession>
<dbReference type="Pfam" id="PF01979">
    <property type="entry name" value="Amidohydro_1"/>
    <property type="match status" value="1"/>
</dbReference>
<evidence type="ECO:0000256" key="2">
    <source>
        <dbReference type="PIRSR" id="PIRSR039004-2"/>
    </source>
</evidence>
<sequence length="415" mass="44983">MRKLYFLLSVLGLISGSVQAQTYSLVIKGGQVIDPKNNINEVMDVAITDGKIVQVAKTIDARQAKQVVNAKGMYVTPGLIDIHGHVFYGTEPNHYLSNGLTAVSPDGFTFRVGVTTIVDAGGAGWQSFPAFKKNIIFSSKTRVLSLLNIVGEGMRGGNWEQDTTDMDPKMAAAMALGNQNDVVGFKVAHFMGGTWTPVDKAVEAGKLANMPVMIDFGMHDPPLSLEELFMKHLRPGDIFTHTYTLLEGNVRQTIVDEATGKVKPFVLEARKRGIVFDVGYGGASFNYSQAIPAIKAGFYPTTISTDLHTGSMNGSMKDILSIMSKFVVMGVPVADVIKASTWTPAQVIKREILGHLSVGAIADVAILTMREGNFGFYDKTGYRMEGKKKFECEMTIKGGKIVYDLNGIANPIVAK</sequence>
<comment type="caution">
    <text evidence="5">The sequence shown here is derived from an EMBL/GenBank/DDBJ whole genome shotgun (WGS) entry which is preliminary data.</text>
</comment>
<dbReference type="SUPFAM" id="SSF51338">
    <property type="entry name" value="Composite domain of metallo-dependent hydrolases"/>
    <property type="match status" value="1"/>
</dbReference>
<feature type="binding site" evidence="1">
    <location>
        <position position="83"/>
    </location>
    <ligand>
        <name>Zn(2+)</name>
        <dbReference type="ChEBI" id="CHEBI:29105"/>
        <label>1</label>
    </ligand>
</feature>
<feature type="chain" id="PRO_5018256124" evidence="3">
    <location>
        <begin position="21"/>
        <end position="415"/>
    </location>
</feature>
<keyword evidence="5" id="KW-0378">Hydrolase</keyword>
<keyword evidence="3" id="KW-0732">Signal</keyword>
<reference evidence="5 6" key="1">
    <citation type="submission" date="2018-11" db="EMBL/GenBank/DDBJ databases">
        <authorList>
            <person name="Zhou Z."/>
            <person name="Wang G."/>
        </authorList>
    </citation>
    <scope>NUCLEOTIDE SEQUENCE [LARGE SCALE GENOMIC DNA]</scope>
    <source>
        <strain evidence="5 6">KCTC42998</strain>
    </source>
</reference>
<proteinExistence type="predicted"/>
<feature type="signal peptide" evidence="3">
    <location>
        <begin position="1"/>
        <end position="20"/>
    </location>
</feature>
<dbReference type="AlphaFoldDB" id="A0A3P1CAU9"/>
<dbReference type="RefSeq" id="WP_124910372.1">
    <property type="nucleotide sequence ID" value="NZ_RQJP01000007.1"/>
</dbReference>
<dbReference type="SUPFAM" id="SSF51556">
    <property type="entry name" value="Metallo-dependent hydrolases"/>
    <property type="match status" value="1"/>
</dbReference>
<feature type="domain" description="Amidohydrolase-related" evidence="4">
    <location>
        <begin position="290"/>
        <end position="402"/>
    </location>
</feature>